<feature type="transmembrane region" description="Helical" evidence="6">
    <location>
        <begin position="20"/>
        <end position="38"/>
    </location>
</feature>
<evidence type="ECO:0000256" key="6">
    <source>
        <dbReference type="SAM" id="Phobius"/>
    </source>
</evidence>
<evidence type="ECO:0000313" key="8">
    <source>
        <dbReference type="EMBL" id="ATZ21369.1"/>
    </source>
</evidence>
<evidence type="ECO:0000256" key="3">
    <source>
        <dbReference type="ARBA" id="ARBA00022692"/>
    </source>
</evidence>
<evidence type="ECO:0000256" key="4">
    <source>
        <dbReference type="ARBA" id="ARBA00022989"/>
    </source>
</evidence>
<evidence type="ECO:0000313" key="9">
    <source>
        <dbReference type="Proteomes" id="UP000232223"/>
    </source>
</evidence>
<accession>A0A2K8P3P9</accession>
<dbReference type="EMBL" id="CP024969">
    <property type="protein sequence ID" value="ATZ21369.1"/>
    <property type="molecule type" value="Genomic_DNA"/>
</dbReference>
<organism evidence="8 9">
    <name type="scientific">Mesoplasma tabanidae</name>
    <dbReference type="NCBI Taxonomy" id="219745"/>
    <lineage>
        <taxon>Bacteria</taxon>
        <taxon>Bacillati</taxon>
        <taxon>Mycoplasmatota</taxon>
        <taxon>Mollicutes</taxon>
        <taxon>Entomoplasmatales</taxon>
        <taxon>Entomoplasmataceae</taxon>
        <taxon>Mesoplasma</taxon>
    </lineage>
</organism>
<feature type="domain" description="ABC3 transporter permease C-terminal" evidence="7">
    <location>
        <begin position="1691"/>
        <end position="1807"/>
    </location>
</feature>
<evidence type="ECO:0000256" key="2">
    <source>
        <dbReference type="ARBA" id="ARBA00022475"/>
    </source>
</evidence>
<dbReference type="Proteomes" id="UP000232223">
    <property type="component" value="Chromosome"/>
</dbReference>
<feature type="transmembrane region" description="Helical" evidence="6">
    <location>
        <begin position="1732"/>
        <end position="1759"/>
    </location>
</feature>
<feature type="transmembrane region" description="Helical" evidence="6">
    <location>
        <begin position="750"/>
        <end position="773"/>
    </location>
</feature>
<comment type="subcellular location">
    <subcellularLocation>
        <location evidence="1">Cell membrane</location>
        <topology evidence="1">Multi-pass membrane protein</topology>
    </subcellularLocation>
</comment>
<keyword evidence="3 6" id="KW-0812">Transmembrane</keyword>
<feature type="transmembrane region" description="Helical" evidence="6">
    <location>
        <begin position="1685"/>
        <end position="1712"/>
    </location>
</feature>
<evidence type="ECO:0000256" key="5">
    <source>
        <dbReference type="ARBA" id="ARBA00023136"/>
    </source>
</evidence>
<feature type="transmembrane region" description="Helical" evidence="6">
    <location>
        <begin position="804"/>
        <end position="828"/>
    </location>
</feature>
<feature type="transmembrane region" description="Helical" evidence="6">
    <location>
        <begin position="705"/>
        <end position="729"/>
    </location>
</feature>
<keyword evidence="2" id="KW-1003">Cell membrane</keyword>
<dbReference type="GO" id="GO:0005886">
    <property type="term" value="C:plasma membrane"/>
    <property type="evidence" value="ECO:0007669"/>
    <property type="project" value="UniProtKB-SubCell"/>
</dbReference>
<dbReference type="KEGG" id="mtab:MTABA_v1c01650"/>
<feature type="transmembrane region" description="Helical" evidence="6">
    <location>
        <begin position="1779"/>
        <end position="1801"/>
    </location>
</feature>
<gene>
    <name evidence="8" type="ORF">MTABA_v1c01650</name>
</gene>
<proteinExistence type="predicted"/>
<evidence type="ECO:0000256" key="1">
    <source>
        <dbReference type="ARBA" id="ARBA00004651"/>
    </source>
</evidence>
<dbReference type="OrthoDB" id="393121at2"/>
<sequence>MKITWLLFKQGIRSMFKFKIQFIVVILLSFFASFYLASTTSLNSRMNRSYDDIVRSYEKFDYSYSTKASESNLSTSSKTLLPILDLIPNSTNYFKQNNKIIHDSFNVVLNDHGFTENGYNENIITKTFFENQKPTNTIKDIWNLKNEWTWGRMSVVESDPFKGTFDYVSQNYQTNFGSNIDKYSGADYFNTFSSFTYLIVKALSETLYNELKNDSPDESFANSLIYKYWKENDYKVDKNFKSIKLESFNKEDMHSTLWYDEYKKQVSSLGEFQVYVYNALETVAYFITYQINQFLTNSYSRTTKHMSSFDWSTAGNNDVEKTTRYVKEFNTIADKNKEMKIFVKLQLPNQGEQTITGGDLTSEQIWNYNKELTFEYIFGAPLEENEKINSDFIVGDISTTYQLKANDSNIIASKLKVENNGLRGLANPVTVAMDESINEYSFSTINLLNPWEKNNLGEKWENQNTGKKYSYEFDSNKYKTMYDWANIYSHNVFHQTMAAEVNEIELYLREEAFMYDRTSKTNFRFVILDDNYDYNFKVTAGLPVMQSNEIVISQQYAFKNGYSVGDAIKIGNSNFIISGFGSDALTYYPLVDPEIPLSDVANSVIVYAPKYIVEKVMKDGSEKDLSFTTYYFIKDALKEKETLSKRMSIYDSVLFSNKSKLSESFEDSQNDSLNFGDKKSINEIKNFEKTYFNLNWTLQPKMLEIVTIVSIVTSILVLLMSFVSIIFGIKKTIDHNSNQIGFLKAKGVDSYRLSLSYIVYSIILFFIVVPLAWLSAGFFQEIITKLFATYFSTTLYEFVFDYKILLVLLILFGIGSLILSYLIAFILVSKDVLKIINKESQQGKARNWLPRKLNIINIMDFKFRFPLKIALRGSKQIAMISVTVLITAFVITISILTPSMLNVYIRDAGKYYTYNNQYIMNDELTGLPTAKTSLTASRGLPTTESLYQEPKTLLGTSSRDQISDIYFDNNKYYVDSSWDSNMFPPILMGEGWTNGEWKTDLNWTEKWFFDDKVKTKDDTSKLLKMAMPVIGQLGNLNGITISAGSFEKLASYVWNTDINPNTGYSYFHNQAINETTKRNVWEMKKNSAKGSIEFIQMALQIAMEALAQSNDESGLPTIERPNDTTWKEDLILLALAFLPNVGQQYLKDSPNRASQFGISINAENYTPGIETLSTDVQTKINNNVVNINGLKDNQTVYNLDSINDEKVFIKDQETLNKLNLLFNDKENYNGGDIKLSTGFKVYDSNSKVLTVPVVTNLKSVKQQGLNNKVNIQGMNYKTLSIGGKTLPKNAWVYDNREITANKKLFSKDFNMQNEADWINPSSIDPSKLTYSKQFEYDNDGNITAINDQSKWFINSLISDQYDINGLDFELRPYYHYNNLKLFVPKNITDIDSLLNGKYANTNKTSKNSASDWRSNIDIWHGTVQQRDIPEEVKKAWGTEFANEQEWEWISPFSLNYSKKITDPNRKGWIQSIDTDLQQIYTWASDKIVSSGSSSEAVISTSDALPSFLNGVNMQSVDTIETYNGNIIIADQDILNLLTNKSTEKYLPVDYDFYGEAIAEVPDGKITNGDHTITMNHMRTPIEQLNMMREHKNFYMKNDLIEKYKINDQEAYRKVLQNRDFNSKFSAFDEAFGVTGGIKGTMVDSPGVFALQGSSKSIESNLGMSYNKVDLVSTQLGMIISISESILLVALFLITGVIIISILVITIISDVYIMKYHRFMVTMKALGYSNKEVVVNTILIPSIIATVFVITGYIIGKWLLGVLMVEAQKFGVFIPLITNWWATPVILLGILLMFIIAFIFSLRKPLKDELKSLT</sequence>
<keyword evidence="5 6" id="KW-0472">Membrane</keyword>
<reference evidence="8 9" key="1">
    <citation type="submission" date="2017-11" db="EMBL/GenBank/DDBJ databases">
        <title>Genome sequence of Mesoplasma tabanidae BARC 857 (ATCC 49584).</title>
        <authorList>
            <person name="Lo W.-S."/>
            <person name="Kuo C.-H."/>
        </authorList>
    </citation>
    <scope>NUCLEOTIDE SEQUENCE [LARGE SCALE GENOMIC DNA]</scope>
    <source>
        <strain evidence="8 9">BARC 857</strain>
    </source>
</reference>
<dbReference type="InterPro" id="IPR003838">
    <property type="entry name" value="ABC3_permease_C"/>
</dbReference>
<name>A0A2K8P3P9_9MOLU</name>
<keyword evidence="4 6" id="KW-1133">Transmembrane helix</keyword>
<protein>
    <submittedName>
        <fullName evidence="8">ABC transporter permease</fullName>
    </submittedName>
</protein>
<evidence type="ECO:0000259" key="7">
    <source>
        <dbReference type="Pfam" id="PF02687"/>
    </source>
</evidence>
<dbReference type="Pfam" id="PF02687">
    <property type="entry name" value="FtsX"/>
    <property type="match status" value="1"/>
</dbReference>
<feature type="transmembrane region" description="Helical" evidence="6">
    <location>
        <begin position="877"/>
        <end position="896"/>
    </location>
</feature>
<keyword evidence="9" id="KW-1185">Reference proteome</keyword>